<sequence>MRWTRMAMALLVAAFAEAPAGSVQARSGLSPREAFIRRHRCEVVARLDAIHRRGPIETSRDRFIVVALRDRPMHYVQCIFQPFDTAMLCEASSGAYGKPGFRLQAQSQAALRSLQYAQADGEANFSRTVILGDPPDVGIAAELMLAALYDAYGAEPDSAITITAPRGGDAGCGTPTS</sequence>
<name>A0A1I4S8K2_9HYPH</name>
<evidence type="ECO:0000259" key="2">
    <source>
        <dbReference type="Pfam" id="PF22552"/>
    </source>
</evidence>
<protein>
    <recommendedName>
        <fullName evidence="2">TY-Chap N-terminal domain-containing protein</fullName>
    </recommendedName>
</protein>
<dbReference type="AlphaFoldDB" id="A0A1I4S8K2"/>
<feature type="chain" id="PRO_5011705040" description="TY-Chap N-terminal domain-containing protein" evidence="1">
    <location>
        <begin position="26"/>
        <end position="177"/>
    </location>
</feature>
<reference evidence="4" key="1">
    <citation type="submission" date="2016-10" db="EMBL/GenBank/DDBJ databases">
        <authorList>
            <person name="Varghese N."/>
            <person name="Submissions S."/>
        </authorList>
    </citation>
    <scope>NUCLEOTIDE SEQUENCE [LARGE SCALE GENOMIC DNA]</scope>
    <source>
        <strain evidence="4">BL36</strain>
    </source>
</reference>
<evidence type="ECO:0000313" key="4">
    <source>
        <dbReference type="Proteomes" id="UP000199048"/>
    </source>
</evidence>
<feature type="signal peptide" evidence="1">
    <location>
        <begin position="1"/>
        <end position="25"/>
    </location>
</feature>
<evidence type="ECO:0000256" key="1">
    <source>
        <dbReference type="SAM" id="SignalP"/>
    </source>
</evidence>
<dbReference type="Pfam" id="PF22552">
    <property type="entry name" value="TY-Chap3"/>
    <property type="match status" value="1"/>
</dbReference>
<feature type="domain" description="TY-Chap N-terminal" evidence="2">
    <location>
        <begin position="60"/>
        <end position="155"/>
    </location>
</feature>
<keyword evidence="4" id="KW-1185">Reference proteome</keyword>
<dbReference type="EMBL" id="FOTK01000040">
    <property type="protein sequence ID" value="SFM60593.1"/>
    <property type="molecule type" value="Genomic_DNA"/>
</dbReference>
<organism evidence="3 4">
    <name type="scientific">Methylobacterium pseudosasicola</name>
    <dbReference type="NCBI Taxonomy" id="582667"/>
    <lineage>
        <taxon>Bacteria</taxon>
        <taxon>Pseudomonadati</taxon>
        <taxon>Pseudomonadota</taxon>
        <taxon>Alphaproteobacteria</taxon>
        <taxon>Hyphomicrobiales</taxon>
        <taxon>Methylobacteriaceae</taxon>
        <taxon>Methylobacterium</taxon>
    </lineage>
</organism>
<dbReference type="InterPro" id="IPR054344">
    <property type="entry name" value="TY-Chap_N"/>
</dbReference>
<keyword evidence="1" id="KW-0732">Signal</keyword>
<proteinExistence type="predicted"/>
<gene>
    <name evidence="3" type="ORF">SAMN05192568_104054</name>
</gene>
<accession>A0A1I4S8K2</accession>
<dbReference type="Proteomes" id="UP000199048">
    <property type="component" value="Unassembled WGS sequence"/>
</dbReference>
<evidence type="ECO:0000313" key="3">
    <source>
        <dbReference type="EMBL" id="SFM60593.1"/>
    </source>
</evidence>